<sequence length="495" mass="52833">MIRRRIVRAVIAAAFAISAAAWSGWFVDRGEAAEEASVNEQVWLAPSPDPVVAVVAGQAVAPAGQAIDIQEQAGTVQTDAAIGKQGTITTGNQPIIIKAGSIGEQPPISNDTVTAPDKPNGRTVYLTFDDGPSKLTPEVLDILKKEGIKATFFVLGEHVNEHPEMLKRIVEEGHTVGNHTYDHVYKTLYNSFGEFAAQIVKTEDAMQAAAGIRTKLVRAPGGTFGNFDQSYFDAMKQAGYTMFDWNVDSGDSVRVGVPAAEIIKNIHNSKLSDKTVVLLHDSSIHGESVKALPDIIRYYKEQGYTFAPLTEAVEPVTFRLADKLKWSRPKATSAEEKAVRQGLMANGASTFVFSGDISKHVDGGSTEGTTAGAAQGGKELVVYVADRTLLFEPGAYWATGEGDWLIPLRDMIVGLGGKLSWNASDRNVHVVLSDGTAFDLATGDGQPGIVQQSKVYASLREVLLHIEGKTVVESQLGDQIVLGDKSAVSPASAAA</sequence>
<dbReference type="InterPro" id="IPR011330">
    <property type="entry name" value="Glyco_hydro/deAcase_b/a-brl"/>
</dbReference>
<dbReference type="Proteomes" id="UP000609346">
    <property type="component" value="Unassembled WGS sequence"/>
</dbReference>
<dbReference type="Gene3D" id="3.20.20.370">
    <property type="entry name" value="Glycoside hydrolase/deacetylase"/>
    <property type="match status" value="1"/>
</dbReference>
<dbReference type="InterPro" id="IPR050248">
    <property type="entry name" value="Polysacc_deacetylase_ArnD"/>
</dbReference>
<keyword evidence="1" id="KW-0732">Signal</keyword>
<reference evidence="3 4" key="1">
    <citation type="submission" date="2020-09" db="EMBL/GenBank/DDBJ databases">
        <title>Paenibacillus sp. strain PR3 16S rRNA gene Genome sequencing and assembly.</title>
        <authorList>
            <person name="Kim J."/>
        </authorList>
    </citation>
    <scope>NUCLEOTIDE SEQUENCE [LARGE SCALE GENOMIC DNA]</scope>
    <source>
        <strain evidence="3 4">PR3</strain>
    </source>
</reference>
<feature type="signal peptide" evidence="1">
    <location>
        <begin position="1"/>
        <end position="23"/>
    </location>
</feature>
<dbReference type="CDD" id="cd10944">
    <property type="entry name" value="CE4_SmPgdA_like"/>
    <property type="match status" value="1"/>
</dbReference>
<gene>
    <name evidence="3" type="ORF">H8B09_20025</name>
</gene>
<comment type="caution">
    <text evidence="3">The sequence shown here is derived from an EMBL/GenBank/DDBJ whole genome shotgun (WGS) entry which is preliminary data.</text>
</comment>
<accession>A0ABR8MYN9</accession>
<dbReference type="PROSITE" id="PS51677">
    <property type="entry name" value="NODB"/>
    <property type="match status" value="1"/>
</dbReference>
<dbReference type="InterPro" id="IPR002509">
    <property type="entry name" value="NODB_dom"/>
</dbReference>
<dbReference type="PANTHER" id="PTHR10587:SF125">
    <property type="entry name" value="POLYSACCHARIDE DEACETYLASE YHEN-RELATED"/>
    <property type="match status" value="1"/>
</dbReference>
<dbReference type="EMBL" id="JACXZA010000005">
    <property type="protein sequence ID" value="MBD3921065.1"/>
    <property type="molecule type" value="Genomic_DNA"/>
</dbReference>
<dbReference type="PANTHER" id="PTHR10587">
    <property type="entry name" value="GLYCOSYL TRANSFERASE-RELATED"/>
    <property type="match status" value="1"/>
</dbReference>
<evidence type="ECO:0000256" key="1">
    <source>
        <dbReference type="SAM" id="SignalP"/>
    </source>
</evidence>
<organism evidence="3 4">
    <name type="scientific">Paenibacillus terricola</name>
    <dbReference type="NCBI Taxonomy" id="2763503"/>
    <lineage>
        <taxon>Bacteria</taxon>
        <taxon>Bacillati</taxon>
        <taxon>Bacillota</taxon>
        <taxon>Bacilli</taxon>
        <taxon>Bacillales</taxon>
        <taxon>Paenibacillaceae</taxon>
        <taxon>Paenibacillus</taxon>
    </lineage>
</organism>
<proteinExistence type="predicted"/>
<dbReference type="SUPFAM" id="SSF88713">
    <property type="entry name" value="Glycoside hydrolase/deacetylase"/>
    <property type="match status" value="1"/>
</dbReference>
<evidence type="ECO:0000259" key="2">
    <source>
        <dbReference type="PROSITE" id="PS51677"/>
    </source>
</evidence>
<feature type="domain" description="NodB homology" evidence="2">
    <location>
        <begin position="122"/>
        <end position="307"/>
    </location>
</feature>
<protein>
    <submittedName>
        <fullName evidence="3">Polysaccharide deacetylase</fullName>
    </submittedName>
</protein>
<evidence type="ECO:0000313" key="4">
    <source>
        <dbReference type="Proteomes" id="UP000609346"/>
    </source>
</evidence>
<keyword evidence="4" id="KW-1185">Reference proteome</keyword>
<evidence type="ECO:0000313" key="3">
    <source>
        <dbReference type="EMBL" id="MBD3921065.1"/>
    </source>
</evidence>
<feature type="chain" id="PRO_5046775904" evidence="1">
    <location>
        <begin position="24"/>
        <end position="495"/>
    </location>
</feature>
<dbReference type="RefSeq" id="WP_191205364.1">
    <property type="nucleotide sequence ID" value="NZ_JACXZA010000005.1"/>
</dbReference>
<dbReference type="Pfam" id="PF01522">
    <property type="entry name" value="Polysacc_deac_1"/>
    <property type="match status" value="1"/>
</dbReference>
<name>A0ABR8MYN9_9BACL</name>